<dbReference type="InterPro" id="IPR036855">
    <property type="entry name" value="Znf_CCCH_sf"/>
</dbReference>
<dbReference type="PANTHER" id="PTHR36886">
    <property type="entry name" value="PROTEIN FRIGIDA-ESSENTIAL 1"/>
    <property type="match status" value="1"/>
</dbReference>
<dbReference type="SUPFAM" id="SSF90229">
    <property type="entry name" value="CCCH zinc finger"/>
    <property type="match status" value="1"/>
</dbReference>
<feature type="compositionally biased region" description="Basic and acidic residues" evidence="6">
    <location>
        <begin position="80"/>
        <end position="126"/>
    </location>
</feature>
<evidence type="ECO:0000259" key="7">
    <source>
        <dbReference type="PROSITE" id="PS50103"/>
    </source>
</evidence>
<keyword evidence="4" id="KW-0238">DNA-binding</keyword>
<feature type="compositionally biased region" description="Basic and acidic residues" evidence="6">
    <location>
        <begin position="273"/>
        <end position="291"/>
    </location>
</feature>
<feature type="compositionally biased region" description="Basic and acidic residues" evidence="6">
    <location>
        <begin position="1"/>
        <end position="16"/>
    </location>
</feature>
<accession>A3BPF0</accession>
<feature type="region of interest" description="Disordered" evidence="6">
    <location>
        <begin position="403"/>
        <end position="491"/>
    </location>
</feature>
<feature type="compositionally biased region" description="Low complexity" evidence="6">
    <location>
        <begin position="152"/>
        <end position="163"/>
    </location>
</feature>
<dbReference type="SMART" id="SM00356">
    <property type="entry name" value="ZnF_C3H1"/>
    <property type="match status" value="3"/>
</dbReference>
<proteinExistence type="predicted"/>
<feature type="region of interest" description="Disordered" evidence="6">
    <location>
        <begin position="346"/>
        <end position="378"/>
    </location>
</feature>
<feature type="region of interest" description="Disordered" evidence="6">
    <location>
        <begin position="756"/>
        <end position="781"/>
    </location>
</feature>
<feature type="compositionally biased region" description="Polar residues" evidence="6">
    <location>
        <begin position="686"/>
        <end position="707"/>
    </location>
</feature>
<dbReference type="Gene3D" id="4.10.1000.10">
    <property type="entry name" value="Zinc finger, CCCH-type"/>
    <property type="match status" value="1"/>
</dbReference>
<feature type="zinc finger region" description="C3H1-type" evidence="5">
    <location>
        <begin position="234"/>
        <end position="256"/>
    </location>
</feature>
<feature type="region of interest" description="Disordered" evidence="6">
    <location>
        <begin position="670"/>
        <end position="707"/>
    </location>
</feature>
<evidence type="ECO:0000256" key="5">
    <source>
        <dbReference type="PROSITE-ProRule" id="PRU00723"/>
    </source>
</evidence>
<feature type="compositionally biased region" description="Basic and acidic residues" evidence="6">
    <location>
        <begin position="458"/>
        <end position="471"/>
    </location>
</feature>
<dbReference type="Pfam" id="PF00642">
    <property type="entry name" value="zf-CCCH"/>
    <property type="match status" value="1"/>
</dbReference>
<feature type="compositionally biased region" description="Basic and acidic residues" evidence="6">
    <location>
        <begin position="33"/>
        <end position="47"/>
    </location>
</feature>
<organism evidence="8">
    <name type="scientific">Oryza sativa subsp. japonica</name>
    <name type="common">Rice</name>
    <dbReference type="NCBI Taxonomy" id="39947"/>
    <lineage>
        <taxon>Eukaryota</taxon>
        <taxon>Viridiplantae</taxon>
        <taxon>Streptophyta</taxon>
        <taxon>Embryophyta</taxon>
        <taxon>Tracheophyta</taxon>
        <taxon>Spermatophyta</taxon>
        <taxon>Magnoliopsida</taxon>
        <taxon>Liliopsida</taxon>
        <taxon>Poales</taxon>
        <taxon>Poaceae</taxon>
        <taxon>BOP clade</taxon>
        <taxon>Oryzoideae</taxon>
        <taxon>Oryzeae</taxon>
        <taxon>Oryzinae</taxon>
        <taxon>Oryza</taxon>
        <taxon>Oryza sativa</taxon>
    </lineage>
</organism>
<feature type="compositionally biased region" description="Basic residues" evidence="6">
    <location>
        <begin position="182"/>
        <end position="208"/>
    </location>
</feature>
<dbReference type="GO" id="GO:0008270">
    <property type="term" value="F:zinc ion binding"/>
    <property type="evidence" value="ECO:0007669"/>
    <property type="project" value="UniProtKB-KW"/>
</dbReference>
<evidence type="ECO:0000256" key="6">
    <source>
        <dbReference type="SAM" id="MobiDB-lite"/>
    </source>
</evidence>
<evidence type="ECO:0000256" key="2">
    <source>
        <dbReference type="ARBA" id="ARBA00022771"/>
    </source>
</evidence>
<feature type="compositionally biased region" description="Basic and acidic residues" evidence="6">
    <location>
        <begin position="216"/>
        <end position="226"/>
    </location>
</feature>
<feature type="zinc finger region" description="C3H1-type" evidence="5">
    <location>
        <begin position="373"/>
        <end position="400"/>
    </location>
</feature>
<feature type="compositionally biased region" description="Basic and acidic residues" evidence="6">
    <location>
        <begin position="346"/>
        <end position="355"/>
    </location>
</feature>
<feature type="compositionally biased region" description="Polar residues" evidence="6">
    <location>
        <begin position="428"/>
        <end position="441"/>
    </location>
</feature>
<feature type="region of interest" description="Disordered" evidence="6">
    <location>
        <begin position="824"/>
        <end position="855"/>
    </location>
</feature>
<reference evidence="8" key="2">
    <citation type="submission" date="2008-12" db="EMBL/GenBank/DDBJ databases">
        <title>Improved gene annotation of the rice (Oryza sativa) genomes.</title>
        <authorList>
            <person name="Wang J."/>
            <person name="Li R."/>
            <person name="Fan W."/>
            <person name="Huang Q."/>
            <person name="Zhang J."/>
            <person name="Zhou Y."/>
            <person name="Hu Y."/>
            <person name="Zi S."/>
            <person name="Li J."/>
            <person name="Ni P."/>
            <person name="Zheng H."/>
            <person name="Zhang Y."/>
            <person name="Zhao M."/>
            <person name="Hao Q."/>
            <person name="McDermott J."/>
            <person name="Samudrala R."/>
            <person name="Kristiansen K."/>
            <person name="Wong G.K.-S."/>
        </authorList>
    </citation>
    <scope>NUCLEOTIDE SEQUENCE</scope>
</reference>
<feature type="region of interest" description="Disordered" evidence="6">
    <location>
        <begin position="273"/>
        <end position="311"/>
    </location>
</feature>
<gene>
    <name evidence="8" type="ORF">OsJ_25961</name>
</gene>
<dbReference type="Gene3D" id="3.30.1370.210">
    <property type="match status" value="1"/>
</dbReference>
<evidence type="ECO:0000256" key="3">
    <source>
        <dbReference type="ARBA" id="ARBA00022833"/>
    </source>
</evidence>
<evidence type="ECO:0000256" key="1">
    <source>
        <dbReference type="ARBA" id="ARBA00022723"/>
    </source>
</evidence>
<protein>
    <recommendedName>
        <fullName evidence="7">C3H1-type domain-containing protein</fullName>
    </recommendedName>
</protein>
<dbReference type="PROSITE" id="PS50103">
    <property type="entry name" value="ZF_C3H1"/>
    <property type="match status" value="3"/>
</dbReference>
<feature type="region of interest" description="Disordered" evidence="6">
    <location>
        <begin position="1"/>
        <end position="235"/>
    </location>
</feature>
<evidence type="ECO:0000256" key="4">
    <source>
        <dbReference type="ARBA" id="ARBA00023125"/>
    </source>
</evidence>
<sequence>MTGETRKERSKWDTKGPPDIVEISEDESLPMNMDDHKKGNDDHRKGSDLLPSQDFGHGNDKQIGESLNLKSTVSMHHGSAGHEQDRADGLNKDIKERSSKASSERLPLRMGDEDHNKNDWHNRGFEKAAGNQGMSRYADDRRRGDGWGTTLSRGYSSRISSSGPDAWKRSRSPLSPRGGWNRSRRNRSRSRSRSRSIGRGRGRSRSRSRSPYFSDRGSEWRVERSRSSGGPALPCRDFVAGRCRRGSNCRFPHEDGVRRQFDEHYPVDSREKYGHQNRDFMDPREQDDYLRNRPPRGGHYDEGTWERSEPRREYRSTMPCHDFVKGRCSRGANCRYVHDDSTPHGGWRDEVRDNAIGRSGPDSSYGNRTEHRRTNKNPCKFFANGGCRRGQNCPYLHEEASQSQMGLGAPDEPGYTGGPTTRGDYLSWSEQNNSVQASSHVLSRDDRENPVPQGTGRNDSRYENKNRHSKDAGSSQYQIFPQDDFGSVGQNKPEIAASQLPQFIPSVQTGTESINIDKVSDMGGQSGPGTVGNLSMQIGMHSANLLGGHNLGQKAESQDAISQISAAPSLPGATQLQNTTSSVPLNSQVQQSDFSLHPNRQDQFAVPHATTNNSAPSMQSQPVAPYMGHSQHGYIMGAQSLPDLSVHNGQIFNVGQVPQNLPTIVHAGQNQATSDTPNLGRDSGDQGLQNTHNFQPVAPNEQTQSQTLQGLSVVASSSSVDMAGAPLSHNAVSSQEEVRRVTASLAQYFVPSLTADTSGLQSSQPDPNSSLMNNSSAAPQAVQPNHWPWLQQAGMAPMAAGSSNGNPLLLPHSVAPTVPAAALATNETTPAENKKEEPKDTDAEANEDGENKKSKDSKALKMFKLALADFVKDALKPTWKEGQMSREVHKTIVKKVVDKVTTTVENTPQTKEKIDIYMSYSREKLNKLVQAYVGKYAKKD</sequence>
<feature type="compositionally biased region" description="Basic and acidic residues" evidence="6">
    <location>
        <begin position="298"/>
        <end position="311"/>
    </location>
</feature>
<keyword evidence="1 5" id="KW-0479">Metal-binding</keyword>
<feature type="compositionally biased region" description="Basic and acidic residues" evidence="6">
    <location>
        <begin position="832"/>
        <end position="842"/>
    </location>
</feature>
<dbReference type="Proteomes" id="UP000007752">
    <property type="component" value="Chromosome 8"/>
</dbReference>
<dbReference type="InterPro" id="IPR041367">
    <property type="entry name" value="Znf-CCCH_4"/>
</dbReference>
<evidence type="ECO:0000313" key="8">
    <source>
        <dbReference type="EMBL" id="EAZ41439.1"/>
    </source>
</evidence>
<dbReference type="EMBL" id="CM000145">
    <property type="protein sequence ID" value="EAZ41439.1"/>
    <property type="molecule type" value="Genomic_DNA"/>
</dbReference>
<feature type="domain" description="C3H1-type" evidence="7">
    <location>
        <begin position="314"/>
        <end position="341"/>
    </location>
</feature>
<dbReference type="AlphaFoldDB" id="A3BPF0"/>
<dbReference type="InterPro" id="IPR000571">
    <property type="entry name" value="Znf_CCCH"/>
</dbReference>
<dbReference type="Pfam" id="PF14608">
    <property type="entry name" value="zf-CCCH_2"/>
    <property type="match status" value="1"/>
</dbReference>
<feature type="domain" description="C3H1-type" evidence="7">
    <location>
        <begin position="234"/>
        <end position="256"/>
    </location>
</feature>
<dbReference type="PANTHER" id="PTHR36886:SF8">
    <property type="entry name" value="ZINC FINGER CCCH DOMAIN-CONTAINING PROTEIN 38"/>
    <property type="match status" value="1"/>
</dbReference>
<feature type="compositionally biased region" description="Polar residues" evidence="6">
    <location>
        <begin position="756"/>
        <end position="778"/>
    </location>
</feature>
<feature type="domain" description="C3H1-type" evidence="7">
    <location>
        <begin position="373"/>
        <end position="400"/>
    </location>
</feature>
<dbReference type="Pfam" id="PF18044">
    <property type="entry name" value="zf-CCCH_4"/>
    <property type="match status" value="1"/>
</dbReference>
<name>A3BPF0_ORYSJ</name>
<keyword evidence="3 5" id="KW-0862">Zinc</keyword>
<reference evidence="8" key="1">
    <citation type="journal article" date="2005" name="PLoS Biol.">
        <title>The genomes of Oryza sativa: a history of duplications.</title>
        <authorList>
            <person name="Yu J."/>
            <person name="Wang J."/>
            <person name="Lin W."/>
            <person name="Li S."/>
            <person name="Li H."/>
            <person name="Zhou J."/>
            <person name="Ni P."/>
            <person name="Dong W."/>
            <person name="Hu S."/>
            <person name="Zeng C."/>
            <person name="Zhang J."/>
            <person name="Zhang Y."/>
            <person name="Li R."/>
            <person name="Xu Z."/>
            <person name="Li S."/>
            <person name="Li X."/>
            <person name="Zheng H."/>
            <person name="Cong L."/>
            <person name="Lin L."/>
            <person name="Yin J."/>
            <person name="Geng J."/>
            <person name="Li G."/>
            <person name="Shi J."/>
            <person name="Liu J."/>
            <person name="Lv H."/>
            <person name="Li J."/>
            <person name="Wang J."/>
            <person name="Deng Y."/>
            <person name="Ran L."/>
            <person name="Shi X."/>
            <person name="Wang X."/>
            <person name="Wu Q."/>
            <person name="Li C."/>
            <person name="Ren X."/>
            <person name="Wang J."/>
            <person name="Wang X."/>
            <person name="Li D."/>
            <person name="Liu D."/>
            <person name="Zhang X."/>
            <person name="Ji Z."/>
            <person name="Zhao W."/>
            <person name="Sun Y."/>
            <person name="Zhang Z."/>
            <person name="Bao J."/>
            <person name="Han Y."/>
            <person name="Dong L."/>
            <person name="Ji J."/>
            <person name="Chen P."/>
            <person name="Wu S."/>
            <person name="Liu J."/>
            <person name="Xiao Y."/>
            <person name="Bu D."/>
            <person name="Tan J."/>
            <person name="Yang L."/>
            <person name="Ye C."/>
            <person name="Zhang J."/>
            <person name="Xu J."/>
            <person name="Zhou Y."/>
            <person name="Yu Y."/>
            <person name="Zhang B."/>
            <person name="Zhuang S."/>
            <person name="Wei H."/>
            <person name="Liu B."/>
            <person name="Lei M."/>
            <person name="Yu H."/>
            <person name="Li Y."/>
            <person name="Xu H."/>
            <person name="Wei S."/>
            <person name="He X."/>
            <person name="Fang L."/>
            <person name="Zhang Z."/>
            <person name="Zhang Y."/>
            <person name="Huang X."/>
            <person name="Su Z."/>
            <person name="Tong W."/>
            <person name="Li J."/>
            <person name="Tong Z."/>
            <person name="Li S."/>
            <person name="Ye J."/>
            <person name="Wang L."/>
            <person name="Fang L."/>
            <person name="Lei T."/>
            <person name="Chen C."/>
            <person name="Chen H."/>
            <person name="Xu Z."/>
            <person name="Li H."/>
            <person name="Huang H."/>
            <person name="Zhang F."/>
            <person name="Xu H."/>
            <person name="Li N."/>
            <person name="Zhao C."/>
            <person name="Li S."/>
            <person name="Dong L."/>
            <person name="Huang Y."/>
            <person name="Li L."/>
            <person name="Xi Y."/>
            <person name="Qi Q."/>
            <person name="Li W."/>
            <person name="Zhang B."/>
            <person name="Hu W."/>
            <person name="Zhang Y."/>
            <person name="Tian X."/>
            <person name="Jiao Y."/>
            <person name="Liang X."/>
            <person name="Jin J."/>
            <person name="Gao L."/>
            <person name="Zheng W."/>
            <person name="Hao B."/>
            <person name="Liu S."/>
            <person name="Wang W."/>
            <person name="Yuan L."/>
            <person name="Cao M."/>
            <person name="McDermott J."/>
            <person name="Samudrala R."/>
            <person name="Wang J."/>
            <person name="Wong G.K."/>
            <person name="Yang H."/>
        </authorList>
    </citation>
    <scope>NUCLEOTIDE SEQUENCE [LARGE SCALE GENOMIC DNA]</scope>
</reference>
<keyword evidence="2 5" id="KW-0863">Zinc-finger</keyword>
<feature type="zinc finger region" description="C3H1-type" evidence="5">
    <location>
        <begin position="314"/>
        <end position="341"/>
    </location>
</feature>
<dbReference type="GO" id="GO:0003677">
    <property type="term" value="F:DNA binding"/>
    <property type="evidence" value="ECO:0007669"/>
    <property type="project" value="UniProtKB-KW"/>
</dbReference>
<dbReference type="InterPro" id="IPR052650">
    <property type="entry name" value="Zinc_finger_CCCH"/>
</dbReference>